<name>A0A378XYY0_PAEPO</name>
<dbReference type="EMBL" id="UGSC01000001">
    <property type="protein sequence ID" value="SUA70252.1"/>
    <property type="molecule type" value="Genomic_DNA"/>
</dbReference>
<dbReference type="RefSeq" id="WP_019687645.1">
    <property type="nucleotide sequence ID" value="NZ_CP036496.1"/>
</dbReference>
<dbReference type="AlphaFoldDB" id="A0A378XYY0"/>
<dbReference type="GeneID" id="93346480"/>
<proteinExistence type="predicted"/>
<protein>
    <submittedName>
        <fullName evidence="1">Uncharacterized protein</fullName>
    </submittedName>
</protein>
<accession>A0A378XYY0</accession>
<organism evidence="1 2">
    <name type="scientific">Paenibacillus polymyxa</name>
    <name type="common">Bacillus polymyxa</name>
    <dbReference type="NCBI Taxonomy" id="1406"/>
    <lineage>
        <taxon>Bacteria</taxon>
        <taxon>Bacillati</taxon>
        <taxon>Bacillota</taxon>
        <taxon>Bacilli</taxon>
        <taxon>Bacillales</taxon>
        <taxon>Paenibacillaceae</taxon>
        <taxon>Paenibacillus</taxon>
    </lineage>
</organism>
<sequence>MATPIDGYAKVVTDDIGNVIHVFDYYFNNDNRFKKFTDQKIIQLIHNTGIANSELLVTLLHWQYDDNEGLDIYEQFVLKANYKESLIDEVEIKKGLIGDWTFEVGDPLEPEKIYFQVDVRRLYEKIYKEDYPVK</sequence>
<dbReference type="Proteomes" id="UP000254400">
    <property type="component" value="Unassembled WGS sequence"/>
</dbReference>
<evidence type="ECO:0000313" key="2">
    <source>
        <dbReference type="Proteomes" id="UP000254400"/>
    </source>
</evidence>
<gene>
    <name evidence="1" type="ORF">NCTC10343_03122</name>
</gene>
<evidence type="ECO:0000313" key="1">
    <source>
        <dbReference type="EMBL" id="SUA70252.1"/>
    </source>
</evidence>
<reference evidence="1 2" key="1">
    <citation type="submission" date="2018-06" db="EMBL/GenBank/DDBJ databases">
        <authorList>
            <consortium name="Pathogen Informatics"/>
            <person name="Doyle S."/>
        </authorList>
    </citation>
    <scope>NUCLEOTIDE SEQUENCE [LARGE SCALE GENOMIC DNA]</scope>
    <source>
        <strain evidence="1 2">NCTC10343</strain>
    </source>
</reference>